<feature type="region of interest" description="Disordered" evidence="1">
    <location>
        <begin position="21"/>
        <end position="63"/>
    </location>
</feature>
<comment type="caution">
    <text evidence="2">The sequence shown here is derived from an EMBL/GenBank/DDBJ whole genome shotgun (WGS) entry which is preliminary data.</text>
</comment>
<organism evidence="2 3">
    <name type="scientific">Stylosanthes scabra</name>
    <dbReference type="NCBI Taxonomy" id="79078"/>
    <lineage>
        <taxon>Eukaryota</taxon>
        <taxon>Viridiplantae</taxon>
        <taxon>Streptophyta</taxon>
        <taxon>Embryophyta</taxon>
        <taxon>Tracheophyta</taxon>
        <taxon>Spermatophyta</taxon>
        <taxon>Magnoliopsida</taxon>
        <taxon>eudicotyledons</taxon>
        <taxon>Gunneridae</taxon>
        <taxon>Pentapetalae</taxon>
        <taxon>rosids</taxon>
        <taxon>fabids</taxon>
        <taxon>Fabales</taxon>
        <taxon>Fabaceae</taxon>
        <taxon>Papilionoideae</taxon>
        <taxon>50 kb inversion clade</taxon>
        <taxon>dalbergioids sensu lato</taxon>
        <taxon>Dalbergieae</taxon>
        <taxon>Pterocarpus clade</taxon>
        <taxon>Stylosanthes</taxon>
    </lineage>
</organism>
<evidence type="ECO:0000313" key="3">
    <source>
        <dbReference type="Proteomes" id="UP001341840"/>
    </source>
</evidence>
<feature type="compositionally biased region" description="Low complexity" evidence="1">
    <location>
        <begin position="29"/>
        <end position="47"/>
    </location>
</feature>
<protein>
    <submittedName>
        <fullName evidence="2">Uncharacterized protein</fullName>
    </submittedName>
</protein>
<name>A0ABU6TS65_9FABA</name>
<dbReference type="EMBL" id="JASCZI010091812">
    <property type="protein sequence ID" value="MED6151264.1"/>
    <property type="molecule type" value="Genomic_DNA"/>
</dbReference>
<keyword evidence="3" id="KW-1185">Reference proteome</keyword>
<gene>
    <name evidence="2" type="ORF">PIB30_080871</name>
</gene>
<proteinExistence type="predicted"/>
<accession>A0ABU6TS65</accession>
<evidence type="ECO:0000313" key="2">
    <source>
        <dbReference type="EMBL" id="MED6151264.1"/>
    </source>
</evidence>
<reference evidence="2 3" key="1">
    <citation type="journal article" date="2023" name="Plants (Basel)">
        <title>Bridging the Gap: Combining Genomics and Transcriptomics Approaches to Understand Stylosanthes scabra, an Orphan Legume from the Brazilian Caatinga.</title>
        <authorList>
            <person name="Ferreira-Neto J.R.C."/>
            <person name="da Silva M.D."/>
            <person name="Binneck E."/>
            <person name="de Melo N.F."/>
            <person name="da Silva R.H."/>
            <person name="de Melo A.L.T.M."/>
            <person name="Pandolfi V."/>
            <person name="Bustamante F.O."/>
            <person name="Brasileiro-Vidal A.C."/>
            <person name="Benko-Iseppon A.M."/>
        </authorList>
    </citation>
    <scope>NUCLEOTIDE SEQUENCE [LARGE SCALE GENOMIC DNA]</scope>
    <source>
        <tissue evidence="2">Leaves</tissue>
    </source>
</reference>
<evidence type="ECO:0000256" key="1">
    <source>
        <dbReference type="SAM" id="MobiDB-lite"/>
    </source>
</evidence>
<sequence>MDRKGKQVAVNKKEKVRILPTRASPRLTALRAPLATPSSPAALQPQAILPTNQENREATNTEIPRTTKIRRTARISVKPI</sequence>
<dbReference type="Proteomes" id="UP001341840">
    <property type="component" value="Unassembled WGS sequence"/>
</dbReference>